<keyword evidence="2" id="KW-1185">Reference proteome</keyword>
<accession>A0A4Y2JWT1</accession>
<comment type="caution">
    <text evidence="1">The sequence shown here is derived from an EMBL/GenBank/DDBJ whole genome shotgun (WGS) entry which is preliminary data.</text>
</comment>
<name>A0A4Y2JWT1_ARAVE</name>
<evidence type="ECO:0000313" key="2">
    <source>
        <dbReference type="Proteomes" id="UP000499080"/>
    </source>
</evidence>
<dbReference type="EMBL" id="BGPR01192085">
    <property type="protein sequence ID" value="GBM94225.1"/>
    <property type="molecule type" value="Genomic_DNA"/>
</dbReference>
<proteinExistence type="predicted"/>
<sequence>MTRTTPELALLSPSFRATPAAGCLAYVGFSAYQVHKQDGYSMEWGFEPRAQRLRSRDLTPRPPRHLLWRKEKKRKKKLHVKVVF</sequence>
<dbReference type="Proteomes" id="UP000499080">
    <property type="component" value="Unassembled WGS sequence"/>
</dbReference>
<organism evidence="1 2">
    <name type="scientific">Araneus ventricosus</name>
    <name type="common">Orbweaver spider</name>
    <name type="synonym">Epeira ventricosa</name>
    <dbReference type="NCBI Taxonomy" id="182803"/>
    <lineage>
        <taxon>Eukaryota</taxon>
        <taxon>Metazoa</taxon>
        <taxon>Ecdysozoa</taxon>
        <taxon>Arthropoda</taxon>
        <taxon>Chelicerata</taxon>
        <taxon>Arachnida</taxon>
        <taxon>Araneae</taxon>
        <taxon>Araneomorphae</taxon>
        <taxon>Entelegynae</taxon>
        <taxon>Araneoidea</taxon>
        <taxon>Araneidae</taxon>
        <taxon>Araneus</taxon>
    </lineage>
</organism>
<evidence type="ECO:0000313" key="1">
    <source>
        <dbReference type="EMBL" id="GBM94225.1"/>
    </source>
</evidence>
<gene>
    <name evidence="1" type="ORF">AVEN_248031_1</name>
</gene>
<dbReference type="AlphaFoldDB" id="A0A4Y2JWT1"/>
<protein>
    <submittedName>
        <fullName evidence="1">Uncharacterized protein</fullName>
    </submittedName>
</protein>
<reference evidence="1 2" key="1">
    <citation type="journal article" date="2019" name="Sci. Rep.">
        <title>Orb-weaving spider Araneus ventricosus genome elucidates the spidroin gene catalogue.</title>
        <authorList>
            <person name="Kono N."/>
            <person name="Nakamura H."/>
            <person name="Ohtoshi R."/>
            <person name="Moran D.A.P."/>
            <person name="Shinohara A."/>
            <person name="Yoshida Y."/>
            <person name="Fujiwara M."/>
            <person name="Mori M."/>
            <person name="Tomita M."/>
            <person name="Arakawa K."/>
        </authorList>
    </citation>
    <scope>NUCLEOTIDE SEQUENCE [LARGE SCALE GENOMIC DNA]</scope>
</reference>